<gene>
    <name evidence="2" type="ORF">DWY69_05215</name>
</gene>
<evidence type="ECO:0000259" key="1">
    <source>
        <dbReference type="Pfam" id="PF09346"/>
    </source>
</evidence>
<dbReference type="Proteomes" id="UP000261166">
    <property type="component" value="Unassembled WGS sequence"/>
</dbReference>
<name>A0A3E3J2P6_9FIRM</name>
<dbReference type="InterPro" id="IPR037883">
    <property type="entry name" value="Knr4/Smi1-like_sf"/>
</dbReference>
<dbReference type="OrthoDB" id="9795554at2"/>
<dbReference type="EMBL" id="QVLU01000003">
    <property type="protein sequence ID" value="RGE73575.1"/>
    <property type="molecule type" value="Genomic_DNA"/>
</dbReference>
<evidence type="ECO:0000313" key="2">
    <source>
        <dbReference type="EMBL" id="RGE73575.1"/>
    </source>
</evidence>
<reference evidence="2 3" key="1">
    <citation type="submission" date="2018-08" db="EMBL/GenBank/DDBJ databases">
        <title>A genome reference for cultivated species of the human gut microbiota.</title>
        <authorList>
            <person name="Zou Y."/>
            <person name="Xue W."/>
            <person name="Luo G."/>
        </authorList>
    </citation>
    <scope>NUCLEOTIDE SEQUENCE [LARGE SCALE GENOMIC DNA]</scope>
    <source>
        <strain evidence="2 3">AF26-4BH</strain>
    </source>
</reference>
<dbReference type="SUPFAM" id="SSF160631">
    <property type="entry name" value="SMI1/KNR4-like"/>
    <property type="match status" value="1"/>
</dbReference>
<feature type="domain" description="Knr4/Smi1-like" evidence="1">
    <location>
        <begin position="18"/>
        <end position="111"/>
    </location>
</feature>
<organism evidence="2 3">
    <name type="scientific">Eisenbergiella massiliensis</name>
    <dbReference type="NCBI Taxonomy" id="1720294"/>
    <lineage>
        <taxon>Bacteria</taxon>
        <taxon>Bacillati</taxon>
        <taxon>Bacillota</taxon>
        <taxon>Clostridia</taxon>
        <taxon>Lachnospirales</taxon>
        <taxon>Lachnospiraceae</taxon>
        <taxon>Eisenbergiella</taxon>
    </lineage>
</organism>
<accession>A0A3E3J2P6</accession>
<dbReference type="Gene3D" id="3.40.1580.10">
    <property type="entry name" value="SMI1/KNR4-like"/>
    <property type="match status" value="1"/>
</dbReference>
<dbReference type="AlphaFoldDB" id="A0A3E3J2P6"/>
<dbReference type="RefSeq" id="WP_025490755.1">
    <property type="nucleotide sequence ID" value="NZ_JBKVAZ010000004.1"/>
</dbReference>
<sequence>MDKWGNFVFNEPYIGNEIKQINNVVLPKQYLEFMKKHNGGQGDIGETWLELFTLEDLQEINDDYCIEDFLPDHIIIGSNGNGELYGIDSDGVYFNVPALMDEDDVTVLGDDINLLPDKINNFWK</sequence>
<protein>
    <submittedName>
        <fullName evidence="2">SMI1/KNR4 family protein</fullName>
    </submittedName>
</protein>
<dbReference type="Pfam" id="PF09346">
    <property type="entry name" value="SMI1_KNR4"/>
    <property type="match status" value="1"/>
</dbReference>
<comment type="caution">
    <text evidence="2">The sequence shown here is derived from an EMBL/GenBank/DDBJ whole genome shotgun (WGS) entry which is preliminary data.</text>
</comment>
<dbReference type="InterPro" id="IPR018958">
    <property type="entry name" value="Knr4/Smi1-like_dom"/>
</dbReference>
<proteinExistence type="predicted"/>
<evidence type="ECO:0000313" key="3">
    <source>
        <dbReference type="Proteomes" id="UP000261166"/>
    </source>
</evidence>